<dbReference type="RefSeq" id="WP_242766698.1">
    <property type="nucleotide sequence ID" value="NZ_JALDAY010000006.1"/>
</dbReference>
<dbReference type="GO" id="GO:0003964">
    <property type="term" value="F:RNA-directed DNA polymerase activity"/>
    <property type="evidence" value="ECO:0007669"/>
    <property type="project" value="UniProtKB-KW"/>
</dbReference>
<evidence type="ECO:0000259" key="2">
    <source>
        <dbReference type="Pfam" id="PF13655"/>
    </source>
</evidence>
<comment type="caution">
    <text evidence="3">The sequence shown here is derived from an EMBL/GenBank/DDBJ whole genome shotgun (WGS) entry which is preliminary data.</text>
</comment>
<feature type="region of interest" description="Disordered" evidence="1">
    <location>
        <begin position="48"/>
        <end position="70"/>
    </location>
</feature>
<dbReference type="InterPro" id="IPR025960">
    <property type="entry name" value="RVT_N"/>
</dbReference>
<keyword evidence="3" id="KW-0808">Transferase</keyword>
<keyword evidence="4" id="KW-1185">Reference proteome</keyword>
<dbReference type="Pfam" id="PF13655">
    <property type="entry name" value="RVT_N"/>
    <property type="match status" value="1"/>
</dbReference>
<keyword evidence="3" id="KW-0548">Nucleotidyltransferase</keyword>
<sequence length="70" mass="8146">MTEKLGAGPSANGTEDVTTDAEFWSTVDWRTEEDHVRRLRQRIYRASRQGDHKSVRNLQKLMMRSRANTP</sequence>
<evidence type="ECO:0000256" key="1">
    <source>
        <dbReference type="SAM" id="MobiDB-lite"/>
    </source>
</evidence>
<evidence type="ECO:0000313" key="4">
    <source>
        <dbReference type="Proteomes" id="UP001165269"/>
    </source>
</evidence>
<evidence type="ECO:0000313" key="3">
    <source>
        <dbReference type="EMBL" id="MCI3273438.1"/>
    </source>
</evidence>
<feature type="domain" description="Reverse transcriptase N-terminal" evidence="2">
    <location>
        <begin position="24"/>
        <end position="68"/>
    </location>
</feature>
<reference evidence="3" key="1">
    <citation type="submission" date="2022-03" db="EMBL/GenBank/DDBJ databases">
        <title>Streptomyces 7R015 and 7R016 isolated from Barleria lupulina in Thailand.</title>
        <authorList>
            <person name="Kanchanasin P."/>
            <person name="Phongsopitanun W."/>
            <person name="Tanasupawat S."/>
        </authorList>
    </citation>
    <scope>NUCLEOTIDE SEQUENCE</scope>
    <source>
        <strain evidence="3">7R015</strain>
    </source>
</reference>
<dbReference type="EMBL" id="JALDAY010000006">
    <property type="protein sequence ID" value="MCI3273438.1"/>
    <property type="molecule type" value="Genomic_DNA"/>
</dbReference>
<name>A0ABS9Y888_9ACTN</name>
<dbReference type="Proteomes" id="UP001165269">
    <property type="component" value="Unassembled WGS sequence"/>
</dbReference>
<protein>
    <submittedName>
        <fullName evidence="3">Reverse transcriptase N-terminal domain-containing protein</fullName>
    </submittedName>
</protein>
<proteinExistence type="predicted"/>
<organism evidence="3 4">
    <name type="scientific">Streptomyces cylindrosporus</name>
    <dbReference type="NCBI Taxonomy" id="2927583"/>
    <lineage>
        <taxon>Bacteria</taxon>
        <taxon>Bacillati</taxon>
        <taxon>Actinomycetota</taxon>
        <taxon>Actinomycetes</taxon>
        <taxon>Kitasatosporales</taxon>
        <taxon>Streptomycetaceae</taxon>
        <taxon>Streptomyces</taxon>
    </lineage>
</organism>
<gene>
    <name evidence="3" type="ORF">MQP27_20270</name>
</gene>
<accession>A0ABS9Y888</accession>
<keyword evidence="3" id="KW-0695">RNA-directed DNA polymerase</keyword>